<dbReference type="InterPro" id="IPR008886">
    <property type="entry name" value="UPF0227/Esterase_YqiA"/>
</dbReference>
<dbReference type="Pfam" id="PF05728">
    <property type="entry name" value="UPF0227"/>
    <property type="match status" value="1"/>
</dbReference>
<dbReference type="SUPFAM" id="SSF53474">
    <property type="entry name" value="alpha/beta-Hydrolases"/>
    <property type="match status" value="1"/>
</dbReference>
<name>A0ABQ2PF41_9NEIS</name>
<evidence type="ECO:0000313" key="1">
    <source>
        <dbReference type="EMBL" id="GGP23896.1"/>
    </source>
</evidence>
<dbReference type="PANTHER" id="PTHR35602:SF3">
    <property type="entry name" value="ESTERASE YQIA"/>
    <property type="match status" value="1"/>
</dbReference>
<evidence type="ECO:0000313" key="2">
    <source>
        <dbReference type="Proteomes" id="UP000637267"/>
    </source>
</evidence>
<reference evidence="2" key="1">
    <citation type="journal article" date="2019" name="Int. J. Syst. Evol. Microbiol.">
        <title>The Global Catalogue of Microorganisms (GCM) 10K type strain sequencing project: providing services to taxonomists for standard genome sequencing and annotation.</title>
        <authorList>
            <consortium name="The Broad Institute Genomics Platform"/>
            <consortium name="The Broad Institute Genome Sequencing Center for Infectious Disease"/>
            <person name="Wu L."/>
            <person name="Ma J."/>
        </authorList>
    </citation>
    <scope>NUCLEOTIDE SEQUENCE [LARGE SCALE GENOMIC DNA]</scope>
    <source>
        <strain evidence="2">CGMCC 1.8859</strain>
    </source>
</reference>
<dbReference type="EMBL" id="BMLX01000008">
    <property type="protein sequence ID" value="GGP23896.1"/>
    <property type="molecule type" value="Genomic_DNA"/>
</dbReference>
<protein>
    <submittedName>
        <fullName evidence="1">Esterase YqiA</fullName>
    </submittedName>
</protein>
<proteinExistence type="predicted"/>
<accession>A0ABQ2PF41</accession>
<dbReference type="PANTHER" id="PTHR35602">
    <property type="entry name" value="ESTERASE YQIA-RELATED"/>
    <property type="match status" value="1"/>
</dbReference>
<sequence>MAEHGYSDFFHCPQLPMEPFEAATEIRLAIDKLHGEPVCFIGSSLGGYFATWAVEEFGGSAVLVNPAVHPYVLINQYVGLQRNYQTGEIHQIDAVFGEHLKHFERKISDPARYWLMVQTGDETLDYREAVAKYAGSAQTVIEGGDHSFQRYGDYLPQIWDFAQGES</sequence>
<organism evidence="1 2">
    <name type="scientific">Silvimonas iriomotensis</name>
    <dbReference type="NCBI Taxonomy" id="449662"/>
    <lineage>
        <taxon>Bacteria</taxon>
        <taxon>Pseudomonadati</taxon>
        <taxon>Pseudomonadota</taxon>
        <taxon>Betaproteobacteria</taxon>
        <taxon>Neisseriales</taxon>
        <taxon>Chitinibacteraceae</taxon>
        <taxon>Silvimonas</taxon>
    </lineage>
</organism>
<keyword evidence="2" id="KW-1185">Reference proteome</keyword>
<comment type="caution">
    <text evidence="1">The sequence shown here is derived from an EMBL/GenBank/DDBJ whole genome shotgun (WGS) entry which is preliminary data.</text>
</comment>
<dbReference type="Proteomes" id="UP000637267">
    <property type="component" value="Unassembled WGS sequence"/>
</dbReference>
<dbReference type="InterPro" id="IPR029058">
    <property type="entry name" value="AB_hydrolase_fold"/>
</dbReference>
<gene>
    <name evidence="1" type="ORF">GCM10010970_38960</name>
</gene>
<dbReference type="Gene3D" id="3.40.50.1820">
    <property type="entry name" value="alpha/beta hydrolase"/>
    <property type="match status" value="1"/>
</dbReference>